<reference evidence="2" key="1">
    <citation type="submission" date="2020-12" db="EMBL/GenBank/DDBJ databases">
        <title>PHA producing bacteria isolated from mangrove.</title>
        <authorList>
            <person name="Zheng W."/>
            <person name="Yu S."/>
            <person name="Huang Y."/>
        </authorList>
    </citation>
    <scope>NUCLEOTIDE SEQUENCE</scope>
    <source>
        <strain evidence="2">GN22-4</strain>
    </source>
</reference>
<evidence type="ECO:0000313" key="3">
    <source>
        <dbReference type="Proteomes" id="UP000664578"/>
    </source>
</evidence>
<evidence type="ECO:0008006" key="4">
    <source>
        <dbReference type="Google" id="ProtNLM"/>
    </source>
</evidence>
<organism evidence="2 3">
    <name type="scientific">Priestia flexa</name>
    <dbReference type="NCBI Taxonomy" id="86664"/>
    <lineage>
        <taxon>Bacteria</taxon>
        <taxon>Bacillati</taxon>
        <taxon>Bacillota</taxon>
        <taxon>Bacilli</taxon>
        <taxon>Bacillales</taxon>
        <taxon>Bacillaceae</taxon>
        <taxon>Priestia</taxon>
    </lineage>
</organism>
<evidence type="ECO:0000313" key="2">
    <source>
        <dbReference type="EMBL" id="MBN8251551.1"/>
    </source>
</evidence>
<dbReference type="AlphaFoldDB" id="A0A8I1MFR5"/>
<feature type="transmembrane region" description="Helical" evidence="1">
    <location>
        <begin position="21"/>
        <end position="43"/>
    </location>
</feature>
<gene>
    <name evidence="2" type="ORF">JF537_08170</name>
</gene>
<comment type="caution">
    <text evidence="2">The sequence shown here is derived from an EMBL/GenBank/DDBJ whole genome shotgun (WGS) entry which is preliminary data.</text>
</comment>
<accession>A0A8I1MFR5</accession>
<evidence type="ECO:0000256" key="1">
    <source>
        <dbReference type="SAM" id="Phobius"/>
    </source>
</evidence>
<feature type="transmembrane region" description="Helical" evidence="1">
    <location>
        <begin position="63"/>
        <end position="83"/>
    </location>
</feature>
<keyword evidence="1" id="KW-0812">Transmembrane</keyword>
<feature type="transmembrane region" description="Helical" evidence="1">
    <location>
        <begin position="90"/>
        <end position="112"/>
    </location>
</feature>
<keyword evidence="1" id="KW-0472">Membrane</keyword>
<sequence>MRDKFHNDNVQKATSIDDVAKFLIVLCMLFISSCLLFIGTYLIGLGFGFGQPNSISELFLNSFYPFFAVIPVVATQLWIAILYQNQSKALSLGIMMGVFILYAGDMPFWFIWQWPSLIFIDFPQLYMMMGVVVGTIFCFLGALHFQRKDVK</sequence>
<dbReference type="Proteomes" id="UP000664578">
    <property type="component" value="Unassembled WGS sequence"/>
</dbReference>
<protein>
    <recommendedName>
        <fullName evidence="4">Permease</fullName>
    </recommendedName>
</protein>
<dbReference type="EMBL" id="JAEMWV010000003">
    <property type="protein sequence ID" value="MBN8251551.1"/>
    <property type="molecule type" value="Genomic_DNA"/>
</dbReference>
<proteinExistence type="predicted"/>
<feature type="transmembrane region" description="Helical" evidence="1">
    <location>
        <begin position="124"/>
        <end position="145"/>
    </location>
</feature>
<dbReference type="PROSITE" id="PS51257">
    <property type="entry name" value="PROKAR_LIPOPROTEIN"/>
    <property type="match status" value="1"/>
</dbReference>
<name>A0A8I1MFR5_9BACI</name>
<dbReference type="RefSeq" id="WP_206782439.1">
    <property type="nucleotide sequence ID" value="NZ_CP060274.1"/>
</dbReference>
<keyword evidence="1" id="KW-1133">Transmembrane helix</keyword>